<dbReference type="NCBIfam" id="TIGR04370">
    <property type="entry name" value="glyco_rpt_poly"/>
    <property type="match status" value="1"/>
</dbReference>
<accession>F3QZ01</accession>
<dbReference type="RefSeq" id="WP_008630275.1">
    <property type="nucleotide sequence ID" value="NZ_GL883888.1"/>
</dbReference>
<gene>
    <name evidence="2" type="ORF">HMPREF9442_03447</name>
</gene>
<dbReference type="OrthoDB" id="1099623at2"/>
<dbReference type="STRING" id="762982.HMPREF9442_03447"/>
<reference evidence="2 3" key="1">
    <citation type="submission" date="2011-02" db="EMBL/GenBank/DDBJ databases">
        <authorList>
            <person name="Weinstock G."/>
            <person name="Sodergren E."/>
            <person name="Clifton S."/>
            <person name="Fulton L."/>
            <person name="Fulton B."/>
            <person name="Courtney L."/>
            <person name="Fronick C."/>
            <person name="Harrison M."/>
            <person name="Strong C."/>
            <person name="Farmer C."/>
            <person name="Delahaunty K."/>
            <person name="Markovic C."/>
            <person name="Hall O."/>
            <person name="Minx P."/>
            <person name="Tomlinson C."/>
            <person name="Mitreva M."/>
            <person name="Hou S."/>
            <person name="Chen J."/>
            <person name="Wollam A."/>
            <person name="Pepin K.H."/>
            <person name="Johnson M."/>
            <person name="Bhonagiri V."/>
            <person name="Zhang X."/>
            <person name="Suruliraj S."/>
            <person name="Warren W."/>
            <person name="Chinwalla A."/>
            <person name="Mardis E.R."/>
            <person name="Wilson R.K."/>
        </authorList>
    </citation>
    <scope>NUCLEOTIDE SEQUENCE [LARGE SCALE GENOMIC DNA]</scope>
    <source>
        <strain evidence="2 3">YIT 11841</strain>
    </source>
</reference>
<proteinExistence type="predicted"/>
<name>F3QZ01_9BACT</name>
<dbReference type="Proteomes" id="UP000005546">
    <property type="component" value="Unassembled WGS sequence"/>
</dbReference>
<feature type="transmembrane region" description="Helical" evidence="1">
    <location>
        <begin position="29"/>
        <end position="47"/>
    </location>
</feature>
<dbReference type="EMBL" id="AFBR01000095">
    <property type="protein sequence ID" value="EGG50148.1"/>
    <property type="molecule type" value="Genomic_DNA"/>
</dbReference>
<feature type="transmembrane region" description="Helical" evidence="1">
    <location>
        <begin position="217"/>
        <end position="233"/>
    </location>
</feature>
<organism evidence="2 3">
    <name type="scientific">Paraprevotella xylaniphila YIT 11841</name>
    <dbReference type="NCBI Taxonomy" id="762982"/>
    <lineage>
        <taxon>Bacteria</taxon>
        <taxon>Pseudomonadati</taxon>
        <taxon>Bacteroidota</taxon>
        <taxon>Bacteroidia</taxon>
        <taxon>Bacteroidales</taxon>
        <taxon>Prevotellaceae</taxon>
        <taxon>Paraprevotella</taxon>
    </lineage>
</organism>
<dbReference type="eggNOG" id="ENOG5033FKR">
    <property type="taxonomic scope" value="Bacteria"/>
</dbReference>
<evidence type="ECO:0000256" key="1">
    <source>
        <dbReference type="SAM" id="Phobius"/>
    </source>
</evidence>
<keyword evidence="1" id="KW-0812">Transmembrane</keyword>
<comment type="caution">
    <text evidence="2">The sequence shown here is derived from an EMBL/GenBank/DDBJ whole genome shotgun (WGS) entry which is preliminary data.</text>
</comment>
<keyword evidence="3" id="KW-1185">Reference proteome</keyword>
<feature type="transmembrane region" description="Helical" evidence="1">
    <location>
        <begin position="352"/>
        <end position="369"/>
    </location>
</feature>
<evidence type="ECO:0000313" key="3">
    <source>
        <dbReference type="Proteomes" id="UP000005546"/>
    </source>
</evidence>
<feature type="transmembrane region" description="Helical" evidence="1">
    <location>
        <begin position="193"/>
        <end position="211"/>
    </location>
</feature>
<dbReference type="HOGENOM" id="CLU_610780_0_0_10"/>
<feature type="transmembrane region" description="Helical" evidence="1">
    <location>
        <begin position="376"/>
        <end position="396"/>
    </location>
</feature>
<keyword evidence="1" id="KW-1133">Transmembrane helix</keyword>
<protein>
    <submittedName>
        <fullName evidence="2">Conserved domain protein</fullName>
    </submittedName>
</protein>
<feature type="transmembrane region" description="Helical" evidence="1">
    <location>
        <begin position="402"/>
        <end position="421"/>
    </location>
</feature>
<dbReference type="AlphaFoldDB" id="F3QZ01"/>
<evidence type="ECO:0000313" key="2">
    <source>
        <dbReference type="EMBL" id="EGG50148.1"/>
    </source>
</evidence>
<feature type="transmembrane region" description="Helical" evidence="1">
    <location>
        <begin position="167"/>
        <end position="184"/>
    </location>
</feature>
<feature type="transmembrane region" description="Helical" evidence="1">
    <location>
        <begin position="245"/>
        <end position="266"/>
    </location>
</feature>
<sequence>MTMLEVLVGNLLLYLFMARCYGNSSKMSLVYILSIYYVIISLLGIIVFETGIYENVFAVKNNKSFSIIPYAFCFYCLAALIYPLRTVSFNNISFKEIPYNKTTSLLINLWIVDMVCYMMLKLSQAVMASSIGYGEMYNISAVEGDAIGTFYGDNWLLLKFNNFNVNLYHSFSPFVMCYALYGLISRKIRRSKAFMLIGLILFTQILSALALGSRGNLFFVFWGIAFYFIIFYPHFDRRLKHKSEFVILCLIGIIMVYSIVISFARLEDTSTETPFYSVIRYFGEAFPNLGNLFWGEVARHPYGTRLFPYLFGLTYVEESVQDGYAFWQMFTGVPVLNFKTIYGDLYIEFGEFLPLVIVTFISLLFSLFLGKRKISFWKMALVYWYFDLILQGVFGFNKGGQSNLVIFMAVLIISFIVKIYTSNRSRI</sequence>
<feature type="transmembrane region" description="Helical" evidence="1">
    <location>
        <begin position="105"/>
        <end position="127"/>
    </location>
</feature>
<feature type="transmembrane region" description="Helical" evidence="1">
    <location>
        <begin position="67"/>
        <end position="84"/>
    </location>
</feature>
<keyword evidence="1" id="KW-0472">Membrane</keyword>
<feature type="transmembrane region" description="Helical" evidence="1">
    <location>
        <begin position="6"/>
        <end position="22"/>
    </location>
</feature>